<dbReference type="InterPro" id="IPR002104">
    <property type="entry name" value="Integrase_catalytic"/>
</dbReference>
<gene>
    <name evidence="5" type="ORF">HMPREF9442_03314</name>
</gene>
<evidence type="ECO:0000259" key="4">
    <source>
        <dbReference type="PROSITE" id="PS51898"/>
    </source>
</evidence>
<dbReference type="Proteomes" id="UP000005546">
    <property type="component" value="Unassembled WGS sequence"/>
</dbReference>
<dbReference type="InterPro" id="IPR035386">
    <property type="entry name" value="Arm-DNA-bind_5"/>
</dbReference>
<proteinExistence type="inferred from homology"/>
<dbReference type="GO" id="GO:0003677">
    <property type="term" value="F:DNA binding"/>
    <property type="evidence" value="ECO:0007669"/>
    <property type="project" value="UniProtKB-KW"/>
</dbReference>
<dbReference type="STRING" id="762982.HMPREF9442_03314"/>
<feature type="domain" description="Tyr recombinase" evidence="4">
    <location>
        <begin position="218"/>
        <end position="386"/>
    </location>
</feature>
<evidence type="ECO:0000256" key="1">
    <source>
        <dbReference type="ARBA" id="ARBA00008857"/>
    </source>
</evidence>
<evidence type="ECO:0000313" key="6">
    <source>
        <dbReference type="Proteomes" id="UP000005546"/>
    </source>
</evidence>
<evidence type="ECO:0000313" key="5">
    <source>
        <dbReference type="EMBL" id="EGG50289.1"/>
    </source>
</evidence>
<keyword evidence="6" id="KW-1185">Reference proteome</keyword>
<keyword evidence="3" id="KW-0233">DNA recombination</keyword>
<keyword evidence="2" id="KW-0238">DNA-binding</keyword>
<accession>F3QYM0</accession>
<dbReference type="Pfam" id="PF17293">
    <property type="entry name" value="Arm-DNA-bind_5"/>
    <property type="match status" value="1"/>
</dbReference>
<dbReference type="PANTHER" id="PTHR30349">
    <property type="entry name" value="PHAGE INTEGRASE-RELATED"/>
    <property type="match status" value="1"/>
</dbReference>
<dbReference type="Pfam" id="PF00589">
    <property type="entry name" value="Phage_integrase"/>
    <property type="match status" value="1"/>
</dbReference>
<dbReference type="PROSITE" id="PS51898">
    <property type="entry name" value="TYR_RECOMBINASE"/>
    <property type="match status" value="1"/>
</dbReference>
<name>F3QYM0_9BACT</name>
<comment type="caution">
    <text evidence="5">The sequence shown here is derived from an EMBL/GenBank/DDBJ whole genome shotgun (WGS) entry which is preliminary data.</text>
</comment>
<dbReference type="GO" id="GO:0006310">
    <property type="term" value="P:DNA recombination"/>
    <property type="evidence" value="ECO:0007669"/>
    <property type="project" value="UniProtKB-KW"/>
</dbReference>
<dbReference type="Gene3D" id="1.10.443.10">
    <property type="entry name" value="Intergrase catalytic core"/>
    <property type="match status" value="1"/>
</dbReference>
<dbReference type="InterPro" id="IPR050090">
    <property type="entry name" value="Tyrosine_recombinase_XerCD"/>
</dbReference>
<dbReference type="PANTHER" id="PTHR30349:SF64">
    <property type="entry name" value="PROPHAGE INTEGRASE INTD-RELATED"/>
    <property type="match status" value="1"/>
</dbReference>
<dbReference type="InterPro" id="IPR025269">
    <property type="entry name" value="SAM-like_dom"/>
</dbReference>
<dbReference type="GO" id="GO:0015074">
    <property type="term" value="P:DNA integration"/>
    <property type="evidence" value="ECO:0007669"/>
    <property type="project" value="InterPro"/>
</dbReference>
<dbReference type="CDD" id="cd01185">
    <property type="entry name" value="INTN1_C_like"/>
    <property type="match status" value="1"/>
</dbReference>
<dbReference type="EMBL" id="AFBR01000094">
    <property type="protein sequence ID" value="EGG50289.1"/>
    <property type="molecule type" value="Genomic_DNA"/>
</dbReference>
<sequence length="394" mass="46297">MVCIKALRIFAAKISYNHLIFNIMSECKTVTLRTRPLKKGMLSFYLDYYPGYRDQETMKTIRHEGLNIYIYANPKNQRERDFNAAMSEKAEAIRCRRFEAIVNERYDFFDKRKYKADFLEYYRKQLRKHDQKWGFVYQHFYNFVHGKCTFEEIDVDLCNKFREYLLNAKQLRRDGQISRNSASGYWSTFRGFLKILYRNRMIKTNVNDFLEKIEPEDVAKEYLSVEELYCLAETPCKIPVLKTASLFSCLTSLRLSDILSLCWEEIVDFAAGGKCVHTITQKTKTEDIIPISDEALELIGYSPEKKGLVFKGLKRSWTQQPMKEWIRSAGITKNITFHSYRRTYATLQAAAGTDIRTIQSNMAHKSITTTQRYMKVVDSNKREATTKITLTRKG</sequence>
<dbReference type="InterPro" id="IPR011010">
    <property type="entry name" value="DNA_brk_join_enz"/>
</dbReference>
<dbReference type="Gene3D" id="1.10.150.130">
    <property type="match status" value="1"/>
</dbReference>
<dbReference type="SUPFAM" id="SSF56349">
    <property type="entry name" value="DNA breaking-rejoining enzymes"/>
    <property type="match status" value="1"/>
</dbReference>
<dbReference type="AlphaFoldDB" id="F3QYM0"/>
<evidence type="ECO:0000256" key="2">
    <source>
        <dbReference type="ARBA" id="ARBA00023125"/>
    </source>
</evidence>
<evidence type="ECO:0000256" key="3">
    <source>
        <dbReference type="ARBA" id="ARBA00023172"/>
    </source>
</evidence>
<dbReference type="HOGENOM" id="CLU_033139_1_0_10"/>
<reference evidence="5 6" key="1">
    <citation type="submission" date="2011-02" db="EMBL/GenBank/DDBJ databases">
        <authorList>
            <person name="Weinstock G."/>
            <person name="Sodergren E."/>
            <person name="Clifton S."/>
            <person name="Fulton L."/>
            <person name="Fulton B."/>
            <person name="Courtney L."/>
            <person name="Fronick C."/>
            <person name="Harrison M."/>
            <person name="Strong C."/>
            <person name="Farmer C."/>
            <person name="Delahaunty K."/>
            <person name="Markovic C."/>
            <person name="Hall O."/>
            <person name="Minx P."/>
            <person name="Tomlinson C."/>
            <person name="Mitreva M."/>
            <person name="Hou S."/>
            <person name="Chen J."/>
            <person name="Wollam A."/>
            <person name="Pepin K.H."/>
            <person name="Johnson M."/>
            <person name="Bhonagiri V."/>
            <person name="Zhang X."/>
            <person name="Suruliraj S."/>
            <person name="Warren W."/>
            <person name="Chinwalla A."/>
            <person name="Mardis E.R."/>
            <person name="Wilson R.K."/>
        </authorList>
    </citation>
    <scope>NUCLEOTIDE SEQUENCE [LARGE SCALE GENOMIC DNA]</scope>
    <source>
        <strain evidence="5 6">YIT 11841</strain>
    </source>
</reference>
<dbReference type="InterPro" id="IPR010998">
    <property type="entry name" value="Integrase_recombinase_N"/>
</dbReference>
<dbReference type="Pfam" id="PF13102">
    <property type="entry name" value="Phage_int_SAM_5"/>
    <property type="match status" value="1"/>
</dbReference>
<dbReference type="eggNOG" id="COG4974">
    <property type="taxonomic scope" value="Bacteria"/>
</dbReference>
<organism evidence="5 6">
    <name type="scientific">Paraprevotella xylaniphila YIT 11841</name>
    <dbReference type="NCBI Taxonomy" id="762982"/>
    <lineage>
        <taxon>Bacteria</taxon>
        <taxon>Pseudomonadati</taxon>
        <taxon>Bacteroidota</taxon>
        <taxon>Bacteroidia</taxon>
        <taxon>Bacteroidales</taxon>
        <taxon>Prevotellaceae</taxon>
        <taxon>Paraprevotella</taxon>
    </lineage>
</organism>
<protein>
    <submittedName>
        <fullName evidence="5">Site-specific recombinase, phage integrase family</fullName>
    </submittedName>
</protein>
<comment type="similarity">
    <text evidence="1">Belongs to the 'phage' integrase family.</text>
</comment>
<dbReference type="InterPro" id="IPR013762">
    <property type="entry name" value="Integrase-like_cat_sf"/>
</dbReference>